<feature type="domain" description="Thioredoxin" evidence="1">
    <location>
        <begin position="37"/>
        <end position="171"/>
    </location>
</feature>
<keyword evidence="3" id="KW-1185">Reference proteome</keyword>
<dbReference type="CDD" id="cd02970">
    <property type="entry name" value="PRX_like2"/>
    <property type="match status" value="1"/>
</dbReference>
<evidence type="ECO:0000313" key="3">
    <source>
        <dbReference type="Proteomes" id="UP000636479"/>
    </source>
</evidence>
<evidence type="ECO:0000259" key="1">
    <source>
        <dbReference type="PROSITE" id="PS51352"/>
    </source>
</evidence>
<name>A0A8H6VYS4_9AGAR</name>
<dbReference type="InterPro" id="IPR036249">
    <property type="entry name" value="Thioredoxin-like_sf"/>
</dbReference>
<dbReference type="Gene3D" id="3.40.30.10">
    <property type="entry name" value="Glutaredoxin"/>
    <property type="match status" value="1"/>
</dbReference>
<dbReference type="GeneID" id="59349703"/>
<dbReference type="PANTHER" id="PTHR28630">
    <property type="match status" value="1"/>
</dbReference>
<dbReference type="Proteomes" id="UP000636479">
    <property type="component" value="Unassembled WGS sequence"/>
</dbReference>
<accession>A0A8H6VYS4</accession>
<dbReference type="Pfam" id="PF13911">
    <property type="entry name" value="AhpC-TSA_2"/>
    <property type="match status" value="1"/>
</dbReference>
<reference evidence="2" key="1">
    <citation type="submission" date="2020-05" db="EMBL/GenBank/DDBJ databases">
        <title>Mycena genomes resolve the evolution of fungal bioluminescence.</title>
        <authorList>
            <person name="Tsai I.J."/>
        </authorList>
    </citation>
    <scope>NUCLEOTIDE SEQUENCE</scope>
    <source>
        <strain evidence="2">171206Taipei</strain>
    </source>
</reference>
<protein>
    <recommendedName>
        <fullName evidence="1">Thioredoxin domain-containing protein</fullName>
    </recommendedName>
</protein>
<dbReference type="RefSeq" id="XP_037216581.1">
    <property type="nucleotide sequence ID" value="XM_037367187.1"/>
</dbReference>
<gene>
    <name evidence="2" type="ORF">MIND_01060700</name>
</gene>
<evidence type="ECO:0000313" key="2">
    <source>
        <dbReference type="EMBL" id="KAF7295218.1"/>
    </source>
</evidence>
<dbReference type="OrthoDB" id="40334at2759"/>
<dbReference type="PROSITE" id="PS51352">
    <property type="entry name" value="THIOREDOXIN_2"/>
    <property type="match status" value="1"/>
</dbReference>
<dbReference type="PANTHER" id="PTHR28630:SF3">
    <property type="entry name" value="PEROXIREDOXIN-LIKE 2C"/>
    <property type="match status" value="1"/>
</dbReference>
<organism evidence="2 3">
    <name type="scientific">Mycena indigotica</name>
    <dbReference type="NCBI Taxonomy" id="2126181"/>
    <lineage>
        <taxon>Eukaryota</taxon>
        <taxon>Fungi</taxon>
        <taxon>Dikarya</taxon>
        <taxon>Basidiomycota</taxon>
        <taxon>Agaricomycotina</taxon>
        <taxon>Agaricomycetes</taxon>
        <taxon>Agaricomycetidae</taxon>
        <taxon>Agaricales</taxon>
        <taxon>Marasmiineae</taxon>
        <taxon>Mycenaceae</taxon>
        <taxon>Mycena</taxon>
    </lineage>
</organism>
<proteinExistence type="predicted"/>
<dbReference type="SUPFAM" id="SSF52833">
    <property type="entry name" value="Thioredoxin-like"/>
    <property type="match status" value="1"/>
</dbReference>
<dbReference type="AlphaFoldDB" id="A0A8H6VYS4"/>
<comment type="caution">
    <text evidence="2">The sequence shown here is derived from an EMBL/GenBank/DDBJ whole genome shotgun (WGS) entry which is preliminary data.</text>
</comment>
<dbReference type="InterPro" id="IPR032801">
    <property type="entry name" value="PXL2A/B/C"/>
</dbReference>
<dbReference type="EMBL" id="JACAZF010000009">
    <property type="protein sequence ID" value="KAF7295218.1"/>
    <property type="molecule type" value="Genomic_DNA"/>
</dbReference>
<dbReference type="InterPro" id="IPR013766">
    <property type="entry name" value="Thioredoxin_domain"/>
</dbReference>
<sequence length="229" mass="24599">MSMRGQSNGVLCITFACYGPSWPIGYAIGRLVVRRLQAGLEAAAKFAVFDGGGNKVTFGSLFAEQKTVVVFIRHFFCGSCKMYVEDLAQVPAAALAAAGTRIVLIGCGDWAAIQAYHEMTGWAGAIYADPTRALYTHLGLVDNLKVTPKDKPRPGYLKLSRLQNTLNSIKTGYLAYPALAFKAGKVSQNGGDFVLGPGVRCAFAHRMQNTEDHVEVVDLMKAAGVDYAP</sequence>
<dbReference type="PROSITE" id="PS51257">
    <property type="entry name" value="PROKAR_LIPOPROTEIN"/>
    <property type="match status" value="1"/>
</dbReference>